<feature type="region of interest" description="Disordered" evidence="1">
    <location>
        <begin position="339"/>
        <end position="400"/>
    </location>
</feature>
<feature type="compositionally biased region" description="Basic and acidic residues" evidence="1">
    <location>
        <begin position="371"/>
        <end position="382"/>
    </location>
</feature>
<dbReference type="Proteomes" id="UP001286313">
    <property type="component" value="Unassembled WGS sequence"/>
</dbReference>
<keyword evidence="2" id="KW-1133">Transmembrane helix</keyword>
<name>A0AAE1BKZ4_PETCI</name>
<feature type="compositionally biased region" description="Basic residues" evidence="1">
    <location>
        <begin position="82"/>
        <end position="98"/>
    </location>
</feature>
<keyword evidence="2" id="KW-0472">Membrane</keyword>
<proteinExistence type="predicted"/>
<reference evidence="3" key="1">
    <citation type="submission" date="2023-10" db="EMBL/GenBank/DDBJ databases">
        <title>Genome assemblies of two species of porcelain crab, Petrolisthes cinctipes and Petrolisthes manimaculis (Anomura: Porcellanidae).</title>
        <authorList>
            <person name="Angst P."/>
        </authorList>
    </citation>
    <scope>NUCLEOTIDE SEQUENCE</scope>
    <source>
        <strain evidence="3">PB745_01</strain>
        <tissue evidence="3">Gill</tissue>
    </source>
</reference>
<dbReference type="EMBL" id="JAWQEG010007474">
    <property type="protein sequence ID" value="KAK3852333.1"/>
    <property type="molecule type" value="Genomic_DNA"/>
</dbReference>
<feature type="region of interest" description="Disordered" evidence="1">
    <location>
        <begin position="534"/>
        <end position="560"/>
    </location>
</feature>
<comment type="caution">
    <text evidence="3">The sequence shown here is derived from an EMBL/GenBank/DDBJ whole genome shotgun (WGS) entry which is preliminary data.</text>
</comment>
<accession>A0AAE1BKZ4</accession>
<gene>
    <name evidence="3" type="ORF">Pcinc_041078</name>
</gene>
<dbReference type="AlphaFoldDB" id="A0AAE1BKZ4"/>
<feature type="region of interest" description="Disordered" evidence="1">
    <location>
        <begin position="472"/>
        <end position="498"/>
    </location>
</feature>
<feature type="region of interest" description="Disordered" evidence="1">
    <location>
        <begin position="74"/>
        <end position="108"/>
    </location>
</feature>
<feature type="region of interest" description="Disordered" evidence="1">
    <location>
        <begin position="641"/>
        <end position="660"/>
    </location>
</feature>
<feature type="compositionally biased region" description="Gly residues" evidence="1">
    <location>
        <begin position="227"/>
        <end position="243"/>
    </location>
</feature>
<feature type="region of interest" description="Disordered" evidence="1">
    <location>
        <begin position="210"/>
        <end position="244"/>
    </location>
</feature>
<protein>
    <submittedName>
        <fullName evidence="3">Uncharacterized protein</fullName>
    </submittedName>
</protein>
<feature type="region of interest" description="Disordered" evidence="1">
    <location>
        <begin position="263"/>
        <end position="297"/>
    </location>
</feature>
<keyword evidence="2" id="KW-0812">Transmembrane</keyword>
<evidence type="ECO:0000313" key="3">
    <source>
        <dbReference type="EMBL" id="KAK3852333.1"/>
    </source>
</evidence>
<feature type="compositionally biased region" description="Basic and acidic residues" evidence="1">
    <location>
        <begin position="543"/>
        <end position="555"/>
    </location>
</feature>
<sequence>MASTRQCHSTCPPGYSVTTWASQSTLMGRVCTERSMLALVSGRDVTIIAGSAVGGAVCVGVVIGALLYMRRRTKPSPDHQQHHQHQQGHQNHHHHRYPLPRLWRDKRPNTTEKPVAVEERAEFLEQLACLRGEAANFLEMLNHTRNRFRTLGGPDSPTDTKTKAYRAVVRDLSRVLTLLNRREEHILTVPGDWRRLLSWAVRVLARYKRQKAAKESGDVPSPDPLYNGGGGGGGGGGGVGGGTLYQTRKQAQAERCRLVQVTQASVPTTQTPLTSSSTSSTGTSLTSSPSFSDADSRSFHQSLEDSFEDLSRSHMGSRTVSLMSLAPIIFEEDDDEILYEDHLPTPPSDDSPRSSFDHHHHHHHYTTNRTDNNRERCDDRNTKSTSNKIGKKGYDKFPRSGYHVENEDELFGEGQKIVTEKNNNTITSKFHFNNGKGDPFRSSLSIREQIMNLRNMEHLLEARNVDKYITPDLNSSYDEQKSEKEDITDKKNEKKVKTQTPLGIPHLEENNNENKGLQMSIVTPKIKENIIENLGTLTPPPEDPLKGRTECKQTTDDDPINTTFSGSDVYTNVIRKPVALPSFIMLAGDPYRDDTIDSGSESMGYSKEKTQKLMKARQQQQNTSPAAAVVSVHCNREARRRRQLHQRTTMAPRIELTTEL</sequence>
<feature type="compositionally biased region" description="Basic and acidic residues" evidence="1">
    <location>
        <begin position="478"/>
        <end position="496"/>
    </location>
</feature>
<evidence type="ECO:0000313" key="4">
    <source>
        <dbReference type="Proteomes" id="UP001286313"/>
    </source>
</evidence>
<feature type="transmembrane region" description="Helical" evidence="2">
    <location>
        <begin position="45"/>
        <end position="68"/>
    </location>
</feature>
<organism evidence="3 4">
    <name type="scientific">Petrolisthes cinctipes</name>
    <name type="common">Flat porcelain crab</name>
    <dbReference type="NCBI Taxonomy" id="88211"/>
    <lineage>
        <taxon>Eukaryota</taxon>
        <taxon>Metazoa</taxon>
        <taxon>Ecdysozoa</taxon>
        <taxon>Arthropoda</taxon>
        <taxon>Crustacea</taxon>
        <taxon>Multicrustacea</taxon>
        <taxon>Malacostraca</taxon>
        <taxon>Eumalacostraca</taxon>
        <taxon>Eucarida</taxon>
        <taxon>Decapoda</taxon>
        <taxon>Pleocyemata</taxon>
        <taxon>Anomura</taxon>
        <taxon>Galatheoidea</taxon>
        <taxon>Porcellanidae</taxon>
        <taxon>Petrolisthes</taxon>
    </lineage>
</organism>
<feature type="compositionally biased region" description="Low complexity" evidence="1">
    <location>
        <begin position="265"/>
        <end position="292"/>
    </location>
</feature>
<evidence type="ECO:0000256" key="2">
    <source>
        <dbReference type="SAM" id="Phobius"/>
    </source>
</evidence>
<evidence type="ECO:0000256" key="1">
    <source>
        <dbReference type="SAM" id="MobiDB-lite"/>
    </source>
</evidence>
<keyword evidence="4" id="KW-1185">Reference proteome</keyword>